<dbReference type="EMBL" id="WWTN01000025">
    <property type="protein sequence ID" value="MZH56872.1"/>
    <property type="molecule type" value="Genomic_DNA"/>
</dbReference>
<dbReference type="Gene3D" id="2.30.30.110">
    <property type="match status" value="1"/>
</dbReference>
<dbReference type="PANTHER" id="PTHR33988">
    <property type="entry name" value="ENDORIBONUCLEASE MAZF-RELATED"/>
    <property type="match status" value="1"/>
</dbReference>
<dbReference type="GO" id="GO:0006402">
    <property type="term" value="P:mRNA catabolic process"/>
    <property type="evidence" value="ECO:0007669"/>
    <property type="project" value="TreeGrafter"/>
</dbReference>
<dbReference type="InterPro" id="IPR003477">
    <property type="entry name" value="PemK-like"/>
</dbReference>
<proteinExistence type="inferred from homology"/>
<dbReference type="AlphaFoldDB" id="A0AB36B815"/>
<accession>A0AB36B815</accession>
<dbReference type="InterPro" id="IPR011067">
    <property type="entry name" value="Plasmid_toxin/cell-grow_inhib"/>
</dbReference>
<evidence type="ECO:0000313" key="3">
    <source>
        <dbReference type="EMBL" id="MZH56872.1"/>
    </source>
</evidence>
<sequence>MVDTNQNGKFAHSLESEQATPQKGEIYWVDMPYYSTTVISNIRPCVVLSNNQANKNSKTILVTPITRRLKRPELPCHVTLNDKNMVKLEVIIPVEKEKITGYYGKLTEKQMREVNQAMLIELGII</sequence>
<gene>
    <name evidence="3" type="ORF">GT664_14240</name>
</gene>
<dbReference type="GO" id="GO:0004521">
    <property type="term" value="F:RNA endonuclease activity"/>
    <property type="evidence" value="ECO:0007669"/>
    <property type="project" value="TreeGrafter"/>
</dbReference>
<comment type="caution">
    <text evidence="3">The sequence shown here is derived from an EMBL/GenBank/DDBJ whole genome shotgun (WGS) entry which is preliminary data.</text>
</comment>
<evidence type="ECO:0000256" key="1">
    <source>
        <dbReference type="ARBA" id="ARBA00007521"/>
    </source>
</evidence>
<dbReference type="Pfam" id="PF02452">
    <property type="entry name" value="PemK_toxin"/>
    <property type="match status" value="1"/>
</dbReference>
<reference evidence="3" key="1">
    <citation type="journal article" date="2019" name="Nat. Med.">
        <title>A library of human gut bacterial isolates paired with longitudinal multiomics data enables mechanistic microbiome research.</title>
        <authorList>
            <person name="Poyet M."/>
            <person name="Groussin M."/>
            <person name="Gibbons S.M."/>
            <person name="Avila-Pacheco J."/>
            <person name="Jiang X."/>
            <person name="Kearney S.M."/>
            <person name="Perrotta A.R."/>
            <person name="Berdy B."/>
            <person name="Zhao S."/>
            <person name="Lieberman T.D."/>
            <person name="Swanson P.K."/>
            <person name="Smith M."/>
            <person name="Roesemann S."/>
            <person name="Alexander J.E."/>
            <person name="Rich S.A."/>
            <person name="Livny J."/>
            <person name="Vlamakis H."/>
            <person name="Clish C."/>
            <person name="Bullock K."/>
            <person name="Deik A."/>
            <person name="Scott J."/>
            <person name="Pierce K.A."/>
            <person name="Xavier R.J."/>
            <person name="Alm E.J."/>
        </authorList>
    </citation>
    <scope>NUCLEOTIDE SEQUENCE</scope>
    <source>
        <strain evidence="3">BIOML-A12</strain>
    </source>
</reference>
<comment type="similarity">
    <text evidence="1">Belongs to the PemK/MazF family.</text>
</comment>
<evidence type="ECO:0000313" key="4">
    <source>
        <dbReference type="Proteomes" id="UP000604383"/>
    </source>
</evidence>
<dbReference type="GO" id="GO:0016075">
    <property type="term" value="P:rRNA catabolic process"/>
    <property type="evidence" value="ECO:0007669"/>
    <property type="project" value="TreeGrafter"/>
</dbReference>
<organism evidence="3 4">
    <name type="scientific">Clostridium innocuum</name>
    <dbReference type="NCBI Taxonomy" id="1522"/>
    <lineage>
        <taxon>Bacteria</taxon>
        <taxon>Bacillati</taxon>
        <taxon>Bacillota</taxon>
        <taxon>Clostridia</taxon>
        <taxon>Eubacteriales</taxon>
        <taxon>Clostridiaceae</taxon>
        <taxon>Clostridium</taxon>
    </lineage>
</organism>
<dbReference type="SUPFAM" id="SSF50118">
    <property type="entry name" value="Cell growth inhibitor/plasmid maintenance toxic component"/>
    <property type="match status" value="1"/>
</dbReference>
<dbReference type="GO" id="GO:0003677">
    <property type="term" value="F:DNA binding"/>
    <property type="evidence" value="ECO:0007669"/>
    <property type="project" value="InterPro"/>
</dbReference>
<dbReference type="RefSeq" id="WP_002610938.1">
    <property type="nucleotide sequence ID" value="NZ_CABHIW010000001.1"/>
</dbReference>
<dbReference type="Proteomes" id="UP000604383">
    <property type="component" value="Unassembled WGS sequence"/>
</dbReference>
<keyword evidence="2" id="KW-1277">Toxin-antitoxin system</keyword>
<name>A0AB36B815_CLOIN</name>
<protein>
    <submittedName>
        <fullName evidence="3">Type II toxin-antitoxin system PemK/MazF family toxin</fullName>
    </submittedName>
</protein>
<evidence type="ECO:0000256" key="2">
    <source>
        <dbReference type="ARBA" id="ARBA00022649"/>
    </source>
</evidence>
<dbReference type="PANTHER" id="PTHR33988:SF2">
    <property type="entry name" value="ENDORIBONUCLEASE MAZF"/>
    <property type="match status" value="1"/>
</dbReference>